<gene>
    <name evidence="2" type="ORF">PISL3812_03551</name>
</gene>
<protein>
    <recommendedName>
        <fullName evidence="4">Meiotically up-regulated gene 136 protein</fullName>
    </recommendedName>
</protein>
<dbReference type="PANTHER" id="PTHR11183">
    <property type="entry name" value="GLYCOGENIN SUBFAMILY MEMBER"/>
    <property type="match status" value="1"/>
</dbReference>
<dbReference type="EMBL" id="CVMT01000002">
    <property type="protein sequence ID" value="CRG86544.1"/>
    <property type="molecule type" value="Genomic_DNA"/>
</dbReference>
<dbReference type="SUPFAM" id="SSF53448">
    <property type="entry name" value="Nucleotide-diphospho-sugar transferases"/>
    <property type="match status" value="1"/>
</dbReference>
<reference evidence="2 3" key="1">
    <citation type="submission" date="2015-04" db="EMBL/GenBank/DDBJ databases">
        <authorList>
            <person name="Syromyatnikov M.Y."/>
            <person name="Popov V.N."/>
        </authorList>
    </citation>
    <scope>NUCLEOTIDE SEQUENCE [LARGE SCALE GENOMIC DNA]</scope>
    <source>
        <strain evidence="2">WF-38-12</strain>
    </source>
</reference>
<keyword evidence="1" id="KW-0812">Transmembrane</keyword>
<dbReference type="AlphaFoldDB" id="A0A0U1LT28"/>
<name>A0A0U1LT28_TALIS</name>
<feature type="transmembrane region" description="Helical" evidence="1">
    <location>
        <begin position="7"/>
        <end position="25"/>
    </location>
</feature>
<dbReference type="Proteomes" id="UP000054383">
    <property type="component" value="Unassembled WGS sequence"/>
</dbReference>
<sequence length="337" mass="38726">MMARFNLHLYGLAVFAAVTMVYVFLSRPISFTPRVADLTYGRLREIRDDRFPRYAIATFLSEASSPDDSSDEDYYFTAARILAYQVLHDPATKSNRTTIPFLVLVTDEVSDAKREQLQRDGAQVIHGGDIPLTRWTSTGATHWNNQFNKLRLLGMTQYDRILFLDADTILTRPIDGIFNEPQSQAAATSLLVERPKQIRWEEGQPPAEYVFAARSDNGLTGQRDHPFPPKETDEFSAGFWLAAPSVELYQYFLNVMSQYPRFDPKTMDQALLNYAFRRDGTMPWQELNYTWSASWPSMSDVEGGVASLHDRFWTSAPDSLKERWWGLKKKMEAFVTR</sequence>
<accession>A0A0U1LT28</accession>
<proteinExistence type="predicted"/>
<keyword evidence="3" id="KW-1185">Reference proteome</keyword>
<evidence type="ECO:0000313" key="2">
    <source>
        <dbReference type="EMBL" id="CRG86544.1"/>
    </source>
</evidence>
<evidence type="ECO:0000256" key="1">
    <source>
        <dbReference type="SAM" id="Phobius"/>
    </source>
</evidence>
<dbReference type="InterPro" id="IPR050587">
    <property type="entry name" value="GNT1/Glycosyltrans_8"/>
</dbReference>
<dbReference type="Gene3D" id="3.90.550.10">
    <property type="entry name" value="Spore Coat Polysaccharide Biosynthesis Protein SpsA, Chain A"/>
    <property type="match status" value="1"/>
</dbReference>
<dbReference type="InterPro" id="IPR029044">
    <property type="entry name" value="Nucleotide-diphossugar_trans"/>
</dbReference>
<keyword evidence="1" id="KW-0472">Membrane</keyword>
<keyword evidence="1" id="KW-1133">Transmembrane helix</keyword>
<evidence type="ECO:0000313" key="3">
    <source>
        <dbReference type="Proteomes" id="UP000054383"/>
    </source>
</evidence>
<evidence type="ECO:0008006" key="4">
    <source>
        <dbReference type="Google" id="ProtNLM"/>
    </source>
</evidence>
<dbReference type="OrthoDB" id="2014201at2759"/>
<organism evidence="2 3">
    <name type="scientific">Talaromyces islandicus</name>
    <name type="common">Penicillium islandicum</name>
    <dbReference type="NCBI Taxonomy" id="28573"/>
    <lineage>
        <taxon>Eukaryota</taxon>
        <taxon>Fungi</taxon>
        <taxon>Dikarya</taxon>
        <taxon>Ascomycota</taxon>
        <taxon>Pezizomycotina</taxon>
        <taxon>Eurotiomycetes</taxon>
        <taxon>Eurotiomycetidae</taxon>
        <taxon>Eurotiales</taxon>
        <taxon>Trichocomaceae</taxon>
        <taxon>Talaromyces</taxon>
        <taxon>Talaromyces sect. Islandici</taxon>
    </lineage>
</organism>
<dbReference type="STRING" id="28573.A0A0U1LT28"/>
<dbReference type="OMA" id="FWVAAPS"/>